<evidence type="ECO:0000256" key="1">
    <source>
        <dbReference type="SAM" id="MobiDB-lite"/>
    </source>
</evidence>
<keyword evidence="3" id="KW-1185">Reference proteome</keyword>
<evidence type="ECO:0000313" key="3">
    <source>
        <dbReference type="Proteomes" id="UP001283361"/>
    </source>
</evidence>
<name>A0AAE1AH47_9GAST</name>
<dbReference type="Proteomes" id="UP001283361">
    <property type="component" value="Unassembled WGS sequence"/>
</dbReference>
<proteinExistence type="predicted"/>
<gene>
    <name evidence="2" type="ORF">RRG08_032376</name>
</gene>
<dbReference type="AlphaFoldDB" id="A0AAE1AH47"/>
<feature type="region of interest" description="Disordered" evidence="1">
    <location>
        <begin position="1"/>
        <end position="25"/>
    </location>
</feature>
<protein>
    <submittedName>
        <fullName evidence="2">Uncharacterized protein</fullName>
    </submittedName>
</protein>
<evidence type="ECO:0000313" key="2">
    <source>
        <dbReference type="EMBL" id="KAK3787420.1"/>
    </source>
</evidence>
<organism evidence="2 3">
    <name type="scientific">Elysia crispata</name>
    <name type="common">lettuce slug</name>
    <dbReference type="NCBI Taxonomy" id="231223"/>
    <lineage>
        <taxon>Eukaryota</taxon>
        <taxon>Metazoa</taxon>
        <taxon>Spiralia</taxon>
        <taxon>Lophotrochozoa</taxon>
        <taxon>Mollusca</taxon>
        <taxon>Gastropoda</taxon>
        <taxon>Heterobranchia</taxon>
        <taxon>Euthyneura</taxon>
        <taxon>Panpulmonata</taxon>
        <taxon>Sacoglossa</taxon>
        <taxon>Placobranchoidea</taxon>
        <taxon>Plakobranchidae</taxon>
        <taxon>Elysia</taxon>
    </lineage>
</organism>
<reference evidence="2" key="1">
    <citation type="journal article" date="2023" name="G3 (Bethesda)">
        <title>A reference genome for the long-term kleptoplast-retaining sea slug Elysia crispata morphotype clarki.</title>
        <authorList>
            <person name="Eastman K.E."/>
            <person name="Pendleton A.L."/>
            <person name="Shaikh M.A."/>
            <person name="Suttiyut T."/>
            <person name="Ogas R."/>
            <person name="Tomko P."/>
            <person name="Gavelis G."/>
            <person name="Widhalm J.R."/>
            <person name="Wisecaver J.H."/>
        </authorList>
    </citation>
    <scope>NUCLEOTIDE SEQUENCE</scope>
    <source>
        <strain evidence="2">ECLA1</strain>
    </source>
</reference>
<comment type="caution">
    <text evidence="2">The sequence shown here is derived from an EMBL/GenBank/DDBJ whole genome shotgun (WGS) entry which is preliminary data.</text>
</comment>
<sequence>MLTNESTTVDGPDEPVRRSSIRHSPQEWRHAQHATHYFSFIMDKTAANRRSVQQQPTHLFDLYTRRASFVCYPVTVSLRALAYVYDVISCVPTLY</sequence>
<accession>A0AAE1AH47</accession>
<dbReference type="EMBL" id="JAWDGP010001865">
    <property type="protein sequence ID" value="KAK3787420.1"/>
    <property type="molecule type" value="Genomic_DNA"/>
</dbReference>